<evidence type="ECO:0000313" key="1">
    <source>
        <dbReference type="EMBL" id="PSJ40845.1"/>
    </source>
</evidence>
<name>A0A2P7QSA5_9SPHN</name>
<organism evidence="1 2">
    <name type="scientific">Allosphingosinicella deserti</name>
    <dbReference type="NCBI Taxonomy" id="2116704"/>
    <lineage>
        <taxon>Bacteria</taxon>
        <taxon>Pseudomonadati</taxon>
        <taxon>Pseudomonadota</taxon>
        <taxon>Alphaproteobacteria</taxon>
        <taxon>Sphingomonadales</taxon>
        <taxon>Sphingomonadaceae</taxon>
        <taxon>Allosphingosinicella</taxon>
    </lineage>
</organism>
<protein>
    <submittedName>
        <fullName evidence="1">Uncharacterized protein</fullName>
    </submittedName>
</protein>
<keyword evidence="2" id="KW-1185">Reference proteome</keyword>
<dbReference type="AlphaFoldDB" id="A0A2P7QSA5"/>
<comment type="caution">
    <text evidence="1">The sequence shown here is derived from an EMBL/GenBank/DDBJ whole genome shotgun (WGS) entry which is preliminary data.</text>
</comment>
<dbReference type="Proteomes" id="UP000241167">
    <property type="component" value="Unassembled WGS sequence"/>
</dbReference>
<evidence type="ECO:0000313" key="2">
    <source>
        <dbReference type="Proteomes" id="UP000241167"/>
    </source>
</evidence>
<dbReference type="OrthoDB" id="7429032at2"/>
<accession>A0A2P7QSA5</accession>
<proteinExistence type="predicted"/>
<dbReference type="RefSeq" id="WP_106512998.1">
    <property type="nucleotide sequence ID" value="NZ_PXYI01000003.1"/>
</dbReference>
<dbReference type="EMBL" id="PXYI01000003">
    <property type="protein sequence ID" value="PSJ40845.1"/>
    <property type="molecule type" value="Genomic_DNA"/>
</dbReference>
<gene>
    <name evidence="1" type="ORF">C7I55_11220</name>
</gene>
<reference evidence="1 2" key="1">
    <citation type="submission" date="2018-03" db="EMBL/GenBank/DDBJ databases">
        <title>The draft genome of Sphingosinicella sp. GL-C-18.</title>
        <authorList>
            <person name="Liu L."/>
            <person name="Li L."/>
            <person name="Liang L."/>
            <person name="Zhang X."/>
            <person name="Wang T."/>
        </authorList>
    </citation>
    <scope>NUCLEOTIDE SEQUENCE [LARGE SCALE GENOMIC DNA]</scope>
    <source>
        <strain evidence="1 2">GL-C-18</strain>
    </source>
</reference>
<sequence>MSSMMTLAALAGFALIGLSLTLLTSLKAWNGWLDLKRLELSGAHRAPAVGGMAELIEMADLKERIRKLESIAACVDL</sequence>